<evidence type="ECO:0000313" key="4">
    <source>
        <dbReference type="Proteomes" id="UP000612282"/>
    </source>
</evidence>
<dbReference type="InterPro" id="IPR018656">
    <property type="entry name" value="DUF2087"/>
</dbReference>
<dbReference type="SUPFAM" id="SSF46785">
    <property type="entry name" value="Winged helix' DNA-binding domain"/>
    <property type="match status" value="1"/>
</dbReference>
<dbReference type="RefSeq" id="WP_203805874.1">
    <property type="nucleotide sequence ID" value="NZ_BAAAQE010000065.1"/>
</dbReference>
<dbReference type="Pfam" id="PF09860">
    <property type="entry name" value="DUF2087"/>
    <property type="match status" value="1"/>
</dbReference>
<feature type="domain" description="DUF2087" evidence="2">
    <location>
        <begin position="110"/>
        <end position="177"/>
    </location>
</feature>
<dbReference type="InterPro" id="IPR036390">
    <property type="entry name" value="WH_DNA-bd_sf"/>
</dbReference>
<evidence type="ECO:0000259" key="2">
    <source>
        <dbReference type="Pfam" id="PF09860"/>
    </source>
</evidence>
<protein>
    <recommendedName>
        <fullName evidence="2">DUF2087 domain-containing protein</fullName>
    </recommendedName>
</protein>
<name>A0ABQ3XM72_9ACTN</name>
<sequence>MSVDAARAAGLLMLLSHPVRLRAFAELARHGKDGCTIFEMSIHLDLPRPEVAELLGRLVGAGVATGTGNGTYRARDGVLREAAEALDRGQPIAPLLAGYPKLRSYFAHGRLTSLPPTLSEKAQQMAELFARFVAVDGVLTEAEVNNRIARAADDVAAVRRMLVESGWLERDRAGTSYGSGRVLPASPVPGAAAKASPEPGAADKAGQVPGAAEKAGPERRAEKMASPQPSAEGKTSPELHAV</sequence>
<feature type="region of interest" description="Disordered" evidence="1">
    <location>
        <begin position="187"/>
        <end position="242"/>
    </location>
</feature>
<feature type="compositionally biased region" description="Low complexity" evidence="1">
    <location>
        <begin position="189"/>
        <end position="202"/>
    </location>
</feature>
<dbReference type="Proteomes" id="UP000612282">
    <property type="component" value="Unassembled WGS sequence"/>
</dbReference>
<reference evidence="3 4" key="1">
    <citation type="submission" date="2021-01" db="EMBL/GenBank/DDBJ databases">
        <title>Whole genome shotgun sequence of Actinoplanes couchii NBRC 106145.</title>
        <authorList>
            <person name="Komaki H."/>
            <person name="Tamura T."/>
        </authorList>
    </citation>
    <scope>NUCLEOTIDE SEQUENCE [LARGE SCALE GENOMIC DNA]</scope>
    <source>
        <strain evidence="3 4">NBRC 106145</strain>
    </source>
</reference>
<proteinExistence type="predicted"/>
<dbReference type="Gene3D" id="1.10.10.10">
    <property type="entry name" value="Winged helix-like DNA-binding domain superfamily/Winged helix DNA-binding domain"/>
    <property type="match status" value="1"/>
</dbReference>
<dbReference type="EMBL" id="BOMG01000098">
    <property type="protein sequence ID" value="GID59612.1"/>
    <property type="molecule type" value="Genomic_DNA"/>
</dbReference>
<gene>
    <name evidence="3" type="ORF">Aco03nite_080160</name>
</gene>
<evidence type="ECO:0000313" key="3">
    <source>
        <dbReference type="EMBL" id="GID59612.1"/>
    </source>
</evidence>
<organism evidence="3 4">
    <name type="scientific">Actinoplanes couchii</name>
    <dbReference type="NCBI Taxonomy" id="403638"/>
    <lineage>
        <taxon>Bacteria</taxon>
        <taxon>Bacillati</taxon>
        <taxon>Actinomycetota</taxon>
        <taxon>Actinomycetes</taxon>
        <taxon>Micromonosporales</taxon>
        <taxon>Micromonosporaceae</taxon>
        <taxon>Actinoplanes</taxon>
    </lineage>
</organism>
<comment type="caution">
    <text evidence="3">The sequence shown here is derived from an EMBL/GenBank/DDBJ whole genome shotgun (WGS) entry which is preliminary data.</text>
</comment>
<dbReference type="InterPro" id="IPR036388">
    <property type="entry name" value="WH-like_DNA-bd_sf"/>
</dbReference>
<evidence type="ECO:0000256" key="1">
    <source>
        <dbReference type="SAM" id="MobiDB-lite"/>
    </source>
</evidence>
<accession>A0ABQ3XM72</accession>
<keyword evidence="4" id="KW-1185">Reference proteome</keyword>